<evidence type="ECO:0000313" key="2">
    <source>
        <dbReference type="Proteomes" id="UP001060215"/>
    </source>
</evidence>
<keyword evidence="2" id="KW-1185">Reference proteome</keyword>
<evidence type="ECO:0000313" key="1">
    <source>
        <dbReference type="EMBL" id="KAI7999827.1"/>
    </source>
</evidence>
<gene>
    <name evidence="1" type="ORF">LOK49_LG09G00530</name>
</gene>
<proteinExistence type="predicted"/>
<comment type="caution">
    <text evidence="1">The sequence shown here is derived from an EMBL/GenBank/DDBJ whole genome shotgun (WGS) entry which is preliminary data.</text>
</comment>
<organism evidence="1 2">
    <name type="scientific">Camellia lanceoleosa</name>
    <dbReference type="NCBI Taxonomy" id="1840588"/>
    <lineage>
        <taxon>Eukaryota</taxon>
        <taxon>Viridiplantae</taxon>
        <taxon>Streptophyta</taxon>
        <taxon>Embryophyta</taxon>
        <taxon>Tracheophyta</taxon>
        <taxon>Spermatophyta</taxon>
        <taxon>Magnoliopsida</taxon>
        <taxon>eudicotyledons</taxon>
        <taxon>Gunneridae</taxon>
        <taxon>Pentapetalae</taxon>
        <taxon>asterids</taxon>
        <taxon>Ericales</taxon>
        <taxon>Theaceae</taxon>
        <taxon>Camellia</taxon>
    </lineage>
</organism>
<reference evidence="1 2" key="1">
    <citation type="journal article" date="2022" name="Plant J.">
        <title>Chromosome-level genome of Camellia lanceoleosa provides a valuable resource for understanding genome evolution and self-incompatibility.</title>
        <authorList>
            <person name="Gong W."/>
            <person name="Xiao S."/>
            <person name="Wang L."/>
            <person name="Liao Z."/>
            <person name="Chang Y."/>
            <person name="Mo W."/>
            <person name="Hu G."/>
            <person name="Li W."/>
            <person name="Zhao G."/>
            <person name="Zhu H."/>
            <person name="Hu X."/>
            <person name="Ji K."/>
            <person name="Xiang X."/>
            <person name="Song Q."/>
            <person name="Yuan D."/>
            <person name="Jin S."/>
            <person name="Zhang L."/>
        </authorList>
    </citation>
    <scope>NUCLEOTIDE SEQUENCE [LARGE SCALE GENOMIC DNA]</scope>
    <source>
        <strain evidence="1">SQ_2022a</strain>
    </source>
</reference>
<protein>
    <submittedName>
        <fullName evidence="1">Uncharacterized protein</fullName>
    </submittedName>
</protein>
<dbReference type="EMBL" id="CM045765">
    <property type="protein sequence ID" value="KAI7999827.1"/>
    <property type="molecule type" value="Genomic_DNA"/>
</dbReference>
<accession>A0ACC0GH88</accession>
<sequence>MEFDDSTWQLEQHKLERCLIGYVADVRHFGSYLMQMHVNDLWHLEGFVYIYGRNKNHYVFLFERVGDMHRIINNGPYAIQGALLIVDYWQQDLVLDRLVFNKLMVWVQLYRLPLECFTEEAGVRLGRAVGEVVKVDIDSLMARNIWFLHLRVWVSLAKPLFSGFFLKFRNEAQRQLDANLQDMSRRLHSPVMTQESHPMYSAAIRANAHRSDRRTTRIFQHSTHSHLEIPKAVIPPSTGHDANPDADFADM</sequence>
<dbReference type="Proteomes" id="UP001060215">
    <property type="component" value="Chromosome 8"/>
</dbReference>
<name>A0ACC0GH88_9ERIC</name>